<comment type="caution">
    <text evidence="1">The sequence shown here is derived from an EMBL/GenBank/DDBJ whole genome shotgun (WGS) entry which is preliminary data.</text>
</comment>
<dbReference type="EMBL" id="JARPUR010000001">
    <property type="protein sequence ID" value="KAK4886088.1"/>
    <property type="molecule type" value="Genomic_DNA"/>
</dbReference>
<evidence type="ECO:0000313" key="1">
    <source>
        <dbReference type="EMBL" id="KAK4886088.1"/>
    </source>
</evidence>
<sequence length="69" mass="8105">MTNNKLDNTKAQIISKVKCIRQGPVTPLNKHEHLSLKKSQFQEVLVRERPNISLTRRNPFSKRANKMRH</sequence>
<accession>A0AAN7PH52</accession>
<proteinExistence type="predicted"/>
<keyword evidence="2" id="KW-1185">Reference proteome</keyword>
<gene>
    <name evidence="1" type="ORF">RN001_002359</name>
</gene>
<organism evidence="1 2">
    <name type="scientific">Aquatica leii</name>
    <dbReference type="NCBI Taxonomy" id="1421715"/>
    <lineage>
        <taxon>Eukaryota</taxon>
        <taxon>Metazoa</taxon>
        <taxon>Ecdysozoa</taxon>
        <taxon>Arthropoda</taxon>
        <taxon>Hexapoda</taxon>
        <taxon>Insecta</taxon>
        <taxon>Pterygota</taxon>
        <taxon>Neoptera</taxon>
        <taxon>Endopterygota</taxon>
        <taxon>Coleoptera</taxon>
        <taxon>Polyphaga</taxon>
        <taxon>Elateriformia</taxon>
        <taxon>Elateroidea</taxon>
        <taxon>Lampyridae</taxon>
        <taxon>Luciolinae</taxon>
        <taxon>Aquatica</taxon>
    </lineage>
</organism>
<evidence type="ECO:0000313" key="2">
    <source>
        <dbReference type="Proteomes" id="UP001353858"/>
    </source>
</evidence>
<dbReference type="AlphaFoldDB" id="A0AAN7PH52"/>
<dbReference type="Proteomes" id="UP001353858">
    <property type="component" value="Unassembled WGS sequence"/>
</dbReference>
<protein>
    <submittedName>
        <fullName evidence="1">Uncharacterized protein</fullName>
    </submittedName>
</protein>
<name>A0AAN7PH52_9COLE</name>
<reference evidence="2" key="1">
    <citation type="submission" date="2023-01" db="EMBL/GenBank/DDBJ databases">
        <title>Key to firefly adult light organ development and bioluminescence: homeobox transcription factors regulate luciferase expression and transportation to peroxisome.</title>
        <authorList>
            <person name="Fu X."/>
        </authorList>
    </citation>
    <scope>NUCLEOTIDE SEQUENCE [LARGE SCALE GENOMIC DNA]</scope>
</reference>